<dbReference type="InterPro" id="IPR012878">
    <property type="entry name" value="Beta-AFase-like_GH127_cat"/>
</dbReference>
<evidence type="ECO:0000259" key="2">
    <source>
        <dbReference type="Pfam" id="PF07944"/>
    </source>
</evidence>
<proteinExistence type="predicted"/>
<feature type="signal peptide" evidence="1">
    <location>
        <begin position="1"/>
        <end position="25"/>
    </location>
</feature>
<evidence type="ECO:0000256" key="1">
    <source>
        <dbReference type="SAM" id="SignalP"/>
    </source>
</evidence>
<keyword evidence="1" id="KW-0732">Signal</keyword>
<feature type="domain" description="Non-reducing end beta-L-arabinofuranosidase-like GH127 middle" evidence="3">
    <location>
        <begin position="428"/>
        <end position="523"/>
    </location>
</feature>
<dbReference type="SUPFAM" id="SSF48208">
    <property type="entry name" value="Six-hairpin glycosidases"/>
    <property type="match status" value="1"/>
</dbReference>
<dbReference type="InterPro" id="IPR049046">
    <property type="entry name" value="Beta-AFase-like_GH127_middle"/>
</dbReference>
<evidence type="ECO:0000259" key="3">
    <source>
        <dbReference type="Pfam" id="PF20736"/>
    </source>
</evidence>
<feature type="chain" id="PRO_5026774544" evidence="1">
    <location>
        <begin position="26"/>
        <end position="783"/>
    </location>
</feature>
<dbReference type="EMBL" id="CADCTO010000209">
    <property type="protein sequence ID" value="CAA9245128.1"/>
    <property type="molecule type" value="Genomic_DNA"/>
</dbReference>
<evidence type="ECO:0000313" key="4">
    <source>
        <dbReference type="EMBL" id="CAA9245128.1"/>
    </source>
</evidence>
<feature type="domain" description="Non-reducing end beta-L-arabinofuranosidase-like GH127 catalytic" evidence="2">
    <location>
        <begin position="93"/>
        <end position="411"/>
    </location>
</feature>
<reference evidence="4" key="1">
    <citation type="submission" date="2020-02" db="EMBL/GenBank/DDBJ databases">
        <authorList>
            <person name="Meier V. D."/>
        </authorList>
    </citation>
    <scope>NUCLEOTIDE SEQUENCE</scope>
    <source>
        <strain evidence="4">AVDCRST_MAG63</strain>
    </source>
</reference>
<sequence>MRPITVLAGVATVSVLLAAAGAGRAAQPRPTGARPGAWAVDAKLPDVVETLSPSAVRLQGYLGARVAANEANRLLAVNEADILAGFRRRPGSQAWIGEHVGKFLHAGTLAWANTDDPKLREKLDRVVRELLKTQEPDGYLGTYTTDKRFGLYPGADWDVWVHKYNLLGLLTYHRYTGDKAALASCRRMADLLVKTFGPSKKSILAAGTHVGMASTSVLEPIVLLYRATGDVRYLDFARYLVRSWDEPNGPKVMTTLLTEKQVEKTANGKAYEMLSNLVGLCELARATGDRKYLVPAVNAWEDITRHHLYLTGSASSFEHFHKDDVLPNQTSANVGETCVTVTWIQLNAQLLRLTGEARYADELERSYYNHLAGAQRPDGREWCYYTGLEGAKPYGPGINCCVSSGPRGMAMAPELAFGKRTQAGRDHLIVNLFEAGRATLRLGGQNVTVEQKTEFPRRGGSILTLRLVKPATFGLQVRSPAWAQALRLKATGQDKEVRGPQGGWVVLAPRAWKDGDRVTIDFPVPARVVPGTHTNAGRSALMWGPIVLAYDTARNPGLPAPAALKLSDRIGKPAVLPVPGAAFAFTAPVQSARDPEAQPAVFVPFAEAGSGGGRYQVWLRAPGSPLPVGSLFAGGEESRSRAGNVAGAIGDDDPDTFVVTFDGEKRDEDWFAVQTDRPMPIRRVVFAHGQTFHDGGWFDTSAGKPRVQVQRAKGAAWETVGTLDEYPATTGVRSGGLKPGQRFTLRLTNPVPVLALRVIGRPASGDNPAQAFASCAEIQAFSD</sequence>
<dbReference type="AlphaFoldDB" id="A0A6J4IAZ2"/>
<dbReference type="InterPro" id="IPR049174">
    <property type="entry name" value="Beta-AFase-like"/>
</dbReference>
<name>A0A6J4IAZ2_9BACT</name>
<dbReference type="InterPro" id="IPR008928">
    <property type="entry name" value="6-hairpin_glycosidase_sf"/>
</dbReference>
<dbReference type="PANTHER" id="PTHR43465:SF2">
    <property type="entry name" value="DUF1680 DOMAIN PROTEIN (AFU_ORTHOLOGUE AFUA_1G08910)"/>
    <property type="match status" value="1"/>
</dbReference>
<dbReference type="Gene3D" id="2.60.120.260">
    <property type="entry name" value="Galactose-binding domain-like"/>
    <property type="match status" value="1"/>
</dbReference>
<protein>
    <submittedName>
        <fullName evidence="4">GH146 / GH127</fullName>
    </submittedName>
</protein>
<gene>
    <name evidence="4" type="ORF">AVDCRST_MAG63-1625</name>
</gene>
<dbReference type="Pfam" id="PF20736">
    <property type="entry name" value="Glyco_hydro127M"/>
    <property type="match status" value="1"/>
</dbReference>
<dbReference type="PANTHER" id="PTHR43465">
    <property type="entry name" value="DUF1680 DOMAIN PROTEIN (AFU_ORTHOLOGUE AFUA_1G08910)"/>
    <property type="match status" value="1"/>
</dbReference>
<organism evidence="4">
    <name type="scientific">uncultured Armatimonadetes bacterium</name>
    <dbReference type="NCBI Taxonomy" id="157466"/>
    <lineage>
        <taxon>Bacteria</taxon>
        <taxon>Bacillati</taxon>
        <taxon>Armatimonadota</taxon>
        <taxon>environmental samples</taxon>
    </lineage>
</organism>
<accession>A0A6J4IAZ2</accession>
<dbReference type="Pfam" id="PF07944">
    <property type="entry name" value="Beta-AFase-like_GH127_cat"/>
    <property type="match status" value="1"/>
</dbReference>
<dbReference type="GO" id="GO:0005975">
    <property type="term" value="P:carbohydrate metabolic process"/>
    <property type="evidence" value="ECO:0007669"/>
    <property type="project" value="InterPro"/>
</dbReference>